<comment type="caution">
    <text evidence="5">The sequence shown here is derived from an EMBL/GenBank/DDBJ whole genome shotgun (WGS) entry which is preliminary data.</text>
</comment>
<dbReference type="AlphaFoldDB" id="A0A2M8EI87"/>
<name>A0A2M8EI87_UNCKA</name>
<sequence length="339" mass="37976">IGASGYSHPIFPLLSDEVIKREVVEDLVVVAKFLGKPTWFWFPEGAVDQRSLTTVHEVAPDLAVVVPDGSLGKRQFSGFVRIEFAEGNFQRAIVCNTLLKDIFMNAEDYQSKPPYAPEDLDWDAALQATHSGKDFVALLEALNSSKEIVLVRDLENAGSKYGLAKFEERVKEVKGLVEAKLGFSSEARKGSRPDVASGRIRFTLPGEIDWEAAPTVGIEEVKASSWEPAAKEDDPYPYWAPRHLLQPTAKIIKAWERFVETFNRLYHPDFPKESLITLASDVPWHFLGKKEWHPNPQHSAEFARRVILPIVREIGIPDLTKAAEKLSKAVDDFIKENGA</sequence>
<evidence type="ECO:0000256" key="1">
    <source>
        <dbReference type="ARBA" id="ARBA00006821"/>
    </source>
</evidence>
<feature type="non-terminal residue" evidence="5">
    <location>
        <position position="1"/>
    </location>
</feature>
<evidence type="ECO:0000256" key="3">
    <source>
        <dbReference type="RuleBase" id="RU361196"/>
    </source>
</evidence>
<dbReference type="EMBL" id="PFSK01000040">
    <property type="protein sequence ID" value="PJC22212.1"/>
    <property type="molecule type" value="Genomic_DNA"/>
</dbReference>
<comment type="similarity">
    <text evidence="1 3">Belongs to the glycosyl hydrolase 57 family.</text>
</comment>
<reference evidence="6" key="1">
    <citation type="submission" date="2017-09" db="EMBL/GenBank/DDBJ databases">
        <title>Depth-based differentiation of microbial function through sediment-hosted aquifers and enrichment of novel symbionts in the deep terrestrial subsurface.</title>
        <authorList>
            <person name="Probst A.J."/>
            <person name="Ladd B."/>
            <person name="Jarett J.K."/>
            <person name="Geller-Mcgrath D.E."/>
            <person name="Sieber C.M.K."/>
            <person name="Emerson J.B."/>
            <person name="Anantharaman K."/>
            <person name="Thomas B.C."/>
            <person name="Malmstrom R."/>
            <person name="Stieglmeier M."/>
            <person name="Klingl A."/>
            <person name="Woyke T."/>
            <person name="Ryan C.M."/>
            <person name="Banfield J.F."/>
        </authorList>
    </citation>
    <scope>NUCLEOTIDE SEQUENCE [LARGE SCALE GENOMIC DNA]</scope>
</reference>
<dbReference type="GO" id="GO:0003824">
    <property type="term" value="F:catalytic activity"/>
    <property type="evidence" value="ECO:0007669"/>
    <property type="project" value="InterPro"/>
</dbReference>
<dbReference type="GO" id="GO:0005975">
    <property type="term" value="P:carbohydrate metabolic process"/>
    <property type="evidence" value="ECO:0007669"/>
    <property type="project" value="InterPro"/>
</dbReference>
<evidence type="ECO:0000313" key="6">
    <source>
        <dbReference type="Proteomes" id="UP000228781"/>
    </source>
</evidence>
<evidence type="ECO:0000313" key="5">
    <source>
        <dbReference type="EMBL" id="PJC22212.1"/>
    </source>
</evidence>
<proteinExistence type="inferred from homology"/>
<accession>A0A2M8EI87</accession>
<protein>
    <recommendedName>
        <fullName evidence="4">Glycoside hydrolase family 57 N-terminal domain-containing protein</fullName>
    </recommendedName>
</protein>
<gene>
    <name evidence="5" type="ORF">CO059_02680</name>
</gene>
<dbReference type="SUPFAM" id="SSF88713">
    <property type="entry name" value="Glycoside hydrolase/deacetylase"/>
    <property type="match status" value="2"/>
</dbReference>
<dbReference type="InterPro" id="IPR027291">
    <property type="entry name" value="Glyco_hydro_38_N_sf"/>
</dbReference>
<dbReference type="Pfam" id="PF03065">
    <property type="entry name" value="Glyco_hydro_57"/>
    <property type="match status" value="1"/>
</dbReference>
<dbReference type="Gene3D" id="3.20.110.10">
    <property type="entry name" value="Glycoside hydrolase 38, N terminal domain"/>
    <property type="match status" value="1"/>
</dbReference>
<dbReference type="Proteomes" id="UP000228781">
    <property type="component" value="Unassembled WGS sequence"/>
</dbReference>
<evidence type="ECO:0000259" key="4">
    <source>
        <dbReference type="Pfam" id="PF03065"/>
    </source>
</evidence>
<dbReference type="InterPro" id="IPR011330">
    <property type="entry name" value="Glyco_hydro/deAcase_b/a-brl"/>
</dbReference>
<keyword evidence="2 3" id="KW-0119">Carbohydrate metabolism</keyword>
<feature type="domain" description="Glycoside hydrolase family 57 N-terminal" evidence="4">
    <location>
        <begin position="3"/>
        <end position="56"/>
    </location>
</feature>
<dbReference type="InterPro" id="IPR004300">
    <property type="entry name" value="Glyco_hydro_57_N"/>
</dbReference>
<organism evidence="5 6">
    <name type="scientific">candidate division WWE3 bacterium CG_4_9_14_0_2_um_filter_48_10</name>
    <dbReference type="NCBI Taxonomy" id="1975078"/>
    <lineage>
        <taxon>Bacteria</taxon>
        <taxon>Katanobacteria</taxon>
    </lineage>
</organism>
<evidence type="ECO:0000256" key="2">
    <source>
        <dbReference type="ARBA" id="ARBA00023277"/>
    </source>
</evidence>